<gene>
    <name evidence="2" type="ORF">ECPE_LOCUS18315</name>
</gene>
<evidence type="ECO:0000313" key="3">
    <source>
        <dbReference type="Proteomes" id="UP000272942"/>
    </source>
</evidence>
<proteinExistence type="predicted"/>
<name>A0A183BGI0_9TREM</name>
<organism evidence="4">
    <name type="scientific">Echinostoma caproni</name>
    <dbReference type="NCBI Taxonomy" id="27848"/>
    <lineage>
        <taxon>Eukaryota</taxon>
        <taxon>Metazoa</taxon>
        <taxon>Spiralia</taxon>
        <taxon>Lophotrochozoa</taxon>
        <taxon>Platyhelminthes</taxon>
        <taxon>Trematoda</taxon>
        <taxon>Digenea</taxon>
        <taxon>Plagiorchiida</taxon>
        <taxon>Echinostomata</taxon>
        <taxon>Echinostomatoidea</taxon>
        <taxon>Echinostomatidae</taxon>
        <taxon>Echinostoma</taxon>
    </lineage>
</organism>
<evidence type="ECO:0000313" key="2">
    <source>
        <dbReference type="EMBL" id="VDP96084.1"/>
    </source>
</evidence>
<dbReference type="OrthoDB" id="6256048at2759"/>
<dbReference type="WBParaSite" id="ECPE_0001836501-mRNA-1">
    <property type="protein sequence ID" value="ECPE_0001836501-mRNA-1"/>
    <property type="gene ID" value="ECPE_0001836501"/>
</dbReference>
<dbReference type="EMBL" id="UZAN01077031">
    <property type="protein sequence ID" value="VDP96084.1"/>
    <property type="molecule type" value="Genomic_DNA"/>
</dbReference>
<keyword evidence="3" id="KW-1185">Reference proteome</keyword>
<evidence type="ECO:0000256" key="1">
    <source>
        <dbReference type="SAM" id="MobiDB-lite"/>
    </source>
</evidence>
<feature type="region of interest" description="Disordered" evidence="1">
    <location>
        <begin position="1"/>
        <end position="53"/>
    </location>
</feature>
<sequence length="100" mass="11557">MSDIDKRKKLMPHITTYNSDDSMDADEFSSSQEQGTTEPGAGNEDDDDDDDRPLVSYHISIKFYVLCFTRTKIELSPRFPLVFHQLILIEFQFEQPLGTH</sequence>
<accession>A0A183BGI0</accession>
<dbReference type="AlphaFoldDB" id="A0A183BGI0"/>
<reference evidence="4" key="1">
    <citation type="submission" date="2016-06" db="UniProtKB">
        <authorList>
            <consortium name="WormBaseParasite"/>
        </authorList>
    </citation>
    <scope>IDENTIFICATION</scope>
</reference>
<evidence type="ECO:0000313" key="4">
    <source>
        <dbReference type="WBParaSite" id="ECPE_0001836501-mRNA-1"/>
    </source>
</evidence>
<protein>
    <submittedName>
        <fullName evidence="2 4">Uncharacterized protein</fullName>
    </submittedName>
</protein>
<reference evidence="2 3" key="2">
    <citation type="submission" date="2018-11" db="EMBL/GenBank/DDBJ databases">
        <authorList>
            <consortium name="Pathogen Informatics"/>
        </authorList>
    </citation>
    <scope>NUCLEOTIDE SEQUENCE [LARGE SCALE GENOMIC DNA]</scope>
    <source>
        <strain evidence="2 3">Egypt</strain>
    </source>
</reference>
<dbReference type="Proteomes" id="UP000272942">
    <property type="component" value="Unassembled WGS sequence"/>
</dbReference>
<feature type="compositionally biased region" description="Polar residues" evidence="1">
    <location>
        <begin position="28"/>
        <end position="37"/>
    </location>
</feature>